<name>A0A9W4WX11_9GLOM</name>
<dbReference type="Gene3D" id="3.90.1600.10">
    <property type="entry name" value="Palm domain of DNA polymerase"/>
    <property type="match status" value="1"/>
</dbReference>
<dbReference type="EMBL" id="CAMKVN010007954">
    <property type="protein sequence ID" value="CAI2192017.1"/>
    <property type="molecule type" value="Genomic_DNA"/>
</dbReference>
<dbReference type="Proteomes" id="UP001153678">
    <property type="component" value="Unassembled WGS sequence"/>
</dbReference>
<feature type="non-terminal residue" evidence="1">
    <location>
        <position position="152"/>
    </location>
</feature>
<evidence type="ECO:0000313" key="2">
    <source>
        <dbReference type="Proteomes" id="UP001153678"/>
    </source>
</evidence>
<comment type="caution">
    <text evidence="1">The sequence shown here is derived from an EMBL/GenBank/DDBJ whole genome shotgun (WGS) entry which is preliminary data.</text>
</comment>
<protein>
    <submittedName>
        <fullName evidence="1">19191_t:CDS:1</fullName>
    </submittedName>
</protein>
<dbReference type="OrthoDB" id="2425572at2759"/>
<accession>A0A9W4WX11</accession>
<dbReference type="AlphaFoldDB" id="A0A9W4WX11"/>
<dbReference type="InterPro" id="IPR023211">
    <property type="entry name" value="DNA_pol_palm_dom_sf"/>
</dbReference>
<keyword evidence="2" id="KW-1185">Reference proteome</keyword>
<organism evidence="1 2">
    <name type="scientific">Funneliformis geosporum</name>
    <dbReference type="NCBI Taxonomy" id="1117311"/>
    <lineage>
        <taxon>Eukaryota</taxon>
        <taxon>Fungi</taxon>
        <taxon>Fungi incertae sedis</taxon>
        <taxon>Mucoromycota</taxon>
        <taxon>Glomeromycotina</taxon>
        <taxon>Glomeromycetes</taxon>
        <taxon>Glomerales</taxon>
        <taxon>Glomeraceae</taxon>
        <taxon>Funneliformis</taxon>
    </lineage>
</organism>
<dbReference type="SUPFAM" id="SSF56672">
    <property type="entry name" value="DNA/RNA polymerases"/>
    <property type="match status" value="1"/>
</dbReference>
<gene>
    <name evidence="1" type="ORF">FWILDA_LOCUS15364</name>
</gene>
<proteinExistence type="predicted"/>
<evidence type="ECO:0000313" key="1">
    <source>
        <dbReference type="EMBL" id="CAI2192017.1"/>
    </source>
</evidence>
<dbReference type="InterPro" id="IPR043502">
    <property type="entry name" value="DNA/RNA_pol_sf"/>
</dbReference>
<reference evidence="1" key="1">
    <citation type="submission" date="2022-08" db="EMBL/GenBank/DDBJ databases">
        <authorList>
            <person name="Kallberg Y."/>
            <person name="Tangrot J."/>
            <person name="Rosling A."/>
        </authorList>
    </citation>
    <scope>NUCLEOTIDE SEQUENCE</scope>
    <source>
        <strain evidence="1">Wild A</strain>
    </source>
</reference>
<sequence>ENSKSPIFLHELAGRITSAGKYNLNLDAEFIIKKGFRIKYEDTDSLYLTCPDRYYKKCDEAFFRKELSKEAYWTEMVKITMNVMKRLGNQVNAYLRIKKWDVLSKYSILRGTTVGICAYFVNKNDSFLLLPSDKIMQIKDSDKRKKEIDIYS</sequence>